<protein>
    <submittedName>
        <fullName evidence="2">Nuclear transport factor 2 family protein</fullName>
    </submittedName>
</protein>
<dbReference type="Gene3D" id="3.10.450.50">
    <property type="match status" value="1"/>
</dbReference>
<evidence type="ECO:0000256" key="1">
    <source>
        <dbReference type="SAM" id="SignalP"/>
    </source>
</evidence>
<feature type="signal peptide" evidence="1">
    <location>
        <begin position="1"/>
        <end position="22"/>
    </location>
</feature>
<keyword evidence="1" id="KW-0732">Signal</keyword>
<sequence>MKLAYALTALFLTPVFAVSALASDAPEPVAERPVDDAEMKAASVPVENYIKALQLSSIDHARLAFHKDARMIGHGRDGFVSMPIEEWMKGLRGTPNADEAQRKRSFRLLDLTPTTGIARVELIYPGVTFIDYMPLLKVDGEWKIMNKFFHAIRPPAAAN</sequence>
<evidence type="ECO:0000313" key="2">
    <source>
        <dbReference type="EMBL" id="RSY89635.1"/>
    </source>
</evidence>
<gene>
    <name evidence="2" type="ORF">DAH66_02995</name>
</gene>
<dbReference type="InterPro" id="IPR032710">
    <property type="entry name" value="NTF2-like_dom_sf"/>
</dbReference>
<evidence type="ECO:0000313" key="3">
    <source>
        <dbReference type="Proteomes" id="UP000287746"/>
    </source>
</evidence>
<reference evidence="2 3" key="1">
    <citation type="submission" date="2018-07" db="EMBL/GenBank/DDBJ databases">
        <title>Genomic and Epidemiologic Investigation of an Indolent Hospital Outbreak.</title>
        <authorList>
            <person name="Johnson R.C."/>
            <person name="Deming C."/>
            <person name="Conlan S."/>
            <person name="Zellmer C.J."/>
            <person name="Michelin A.V."/>
            <person name="Lee-Lin S."/>
            <person name="Thomas P.J."/>
            <person name="Park M."/>
            <person name="Weingarten R.A."/>
            <person name="Less J."/>
            <person name="Dekker J.P."/>
            <person name="Frank K.M."/>
            <person name="Musser K.A."/>
            <person name="Mcquiston J.R."/>
            <person name="Henderson D.K."/>
            <person name="Lau A.F."/>
            <person name="Palmore T.N."/>
            <person name="Segre J.A."/>
        </authorList>
    </citation>
    <scope>NUCLEOTIDE SEQUENCE [LARGE SCALE GENOMIC DNA]</scope>
    <source>
        <strain evidence="2 3">SK-CDC1_0717</strain>
    </source>
</reference>
<feature type="chain" id="PRO_5019376675" evidence="1">
    <location>
        <begin position="23"/>
        <end position="159"/>
    </location>
</feature>
<dbReference type="EMBL" id="QQYZ01000002">
    <property type="protein sequence ID" value="RSY89635.1"/>
    <property type="molecule type" value="Genomic_DNA"/>
</dbReference>
<accession>A0A430G822</accession>
<dbReference type="Pfam" id="PF12893">
    <property type="entry name" value="Lumazine_bd_2"/>
    <property type="match status" value="1"/>
</dbReference>
<proteinExistence type="predicted"/>
<organism evidence="2 3">
    <name type="scientific">Sphingomonas koreensis</name>
    <dbReference type="NCBI Taxonomy" id="93064"/>
    <lineage>
        <taxon>Bacteria</taxon>
        <taxon>Pseudomonadati</taxon>
        <taxon>Pseudomonadota</taxon>
        <taxon>Alphaproteobacteria</taxon>
        <taxon>Sphingomonadales</taxon>
        <taxon>Sphingomonadaceae</taxon>
        <taxon>Sphingomonas</taxon>
    </lineage>
</organism>
<dbReference type="RefSeq" id="WP_126003539.1">
    <property type="nucleotide sequence ID" value="NZ_QQYZ01000002.1"/>
</dbReference>
<dbReference type="Proteomes" id="UP000287746">
    <property type="component" value="Unassembled WGS sequence"/>
</dbReference>
<comment type="caution">
    <text evidence="2">The sequence shown here is derived from an EMBL/GenBank/DDBJ whole genome shotgun (WGS) entry which is preliminary data.</text>
</comment>
<dbReference type="InterPro" id="IPR039437">
    <property type="entry name" value="FrzH/put_lumazine-bd"/>
</dbReference>
<dbReference type="SUPFAM" id="SSF54427">
    <property type="entry name" value="NTF2-like"/>
    <property type="match status" value="1"/>
</dbReference>
<name>A0A430G822_9SPHN</name>
<dbReference type="AlphaFoldDB" id="A0A430G822"/>